<accession>A0A3B0ZG12</accession>
<protein>
    <submittedName>
        <fullName evidence="1">Uncharacterized protein</fullName>
    </submittedName>
</protein>
<reference evidence="1" key="1">
    <citation type="submission" date="2018-06" db="EMBL/GenBank/DDBJ databases">
        <authorList>
            <person name="Zhirakovskaya E."/>
        </authorList>
    </citation>
    <scope>NUCLEOTIDE SEQUENCE</scope>
</reference>
<gene>
    <name evidence="1" type="ORF">MNBD_GAMMA15-1657</name>
</gene>
<evidence type="ECO:0000313" key="1">
    <source>
        <dbReference type="EMBL" id="VAW79626.1"/>
    </source>
</evidence>
<sequence>MNIIERLGSRAIGRIHEMQDEYALVRHELREMVAENKRLRYMLYAASGEERKALLDQPESIHSLPEQPPWQRHMDSGRVDRALATADAAAQGVRERTKIDTYFDVTIWRWVAEAVIPYRTML</sequence>
<dbReference type="EMBL" id="UOFN01000117">
    <property type="protein sequence ID" value="VAW79626.1"/>
    <property type="molecule type" value="Genomic_DNA"/>
</dbReference>
<dbReference type="AlphaFoldDB" id="A0A3B0ZG12"/>
<proteinExistence type="predicted"/>
<name>A0A3B0ZG12_9ZZZZ</name>
<organism evidence="1">
    <name type="scientific">hydrothermal vent metagenome</name>
    <dbReference type="NCBI Taxonomy" id="652676"/>
    <lineage>
        <taxon>unclassified sequences</taxon>
        <taxon>metagenomes</taxon>
        <taxon>ecological metagenomes</taxon>
    </lineage>
</organism>